<comment type="caution">
    <text evidence="7">The sequence shown here is derived from an EMBL/GenBank/DDBJ whole genome shotgun (WGS) entry which is preliminary data.</text>
</comment>
<evidence type="ECO:0000256" key="4">
    <source>
        <dbReference type="ARBA" id="ARBA00023163"/>
    </source>
</evidence>
<comment type="similarity">
    <text evidence="1">Belongs to the LysR transcriptional regulatory family.</text>
</comment>
<dbReference type="OrthoDB" id="3636008at2"/>
<gene>
    <name evidence="7" type="ORF">EDD31_2118</name>
</gene>
<dbReference type="GO" id="GO:0003700">
    <property type="term" value="F:DNA-binding transcription factor activity"/>
    <property type="evidence" value="ECO:0007669"/>
    <property type="project" value="InterPro"/>
</dbReference>
<name>A0A3N2BEP7_9MICO</name>
<reference evidence="7 8" key="1">
    <citation type="submission" date="2018-11" db="EMBL/GenBank/DDBJ databases">
        <title>Sequencing the genomes of 1000 actinobacteria strains.</title>
        <authorList>
            <person name="Klenk H.-P."/>
        </authorList>
    </citation>
    <scope>NUCLEOTIDE SEQUENCE [LARGE SCALE GENOMIC DNA]</scope>
    <source>
        <strain evidence="7 8">DSM 11294</strain>
    </source>
</reference>
<dbReference type="EMBL" id="RKHK01000001">
    <property type="protein sequence ID" value="ROR73730.1"/>
    <property type="molecule type" value="Genomic_DNA"/>
</dbReference>
<dbReference type="PANTHER" id="PTHR30419">
    <property type="entry name" value="HTH-TYPE TRANSCRIPTIONAL REGULATOR YBHD"/>
    <property type="match status" value="1"/>
</dbReference>
<feature type="domain" description="HTH lysR-type" evidence="6">
    <location>
        <begin position="3"/>
        <end position="60"/>
    </location>
</feature>
<evidence type="ECO:0000256" key="2">
    <source>
        <dbReference type="ARBA" id="ARBA00023015"/>
    </source>
</evidence>
<keyword evidence="3 7" id="KW-0238">DNA-binding</keyword>
<dbReference type="InterPro" id="IPR036390">
    <property type="entry name" value="WH_DNA-bd_sf"/>
</dbReference>
<dbReference type="InterPro" id="IPR036388">
    <property type="entry name" value="WH-like_DNA-bd_sf"/>
</dbReference>
<dbReference type="Gene3D" id="3.40.190.10">
    <property type="entry name" value="Periplasmic binding protein-like II"/>
    <property type="match status" value="2"/>
</dbReference>
<evidence type="ECO:0000256" key="5">
    <source>
        <dbReference type="SAM" id="SignalP"/>
    </source>
</evidence>
<keyword evidence="2" id="KW-0805">Transcription regulation</keyword>
<keyword evidence="5" id="KW-0732">Signal</keyword>
<dbReference type="Pfam" id="PF03466">
    <property type="entry name" value="LysR_substrate"/>
    <property type="match status" value="1"/>
</dbReference>
<protein>
    <submittedName>
        <fullName evidence="7">DNA-binding transcriptional LysR family regulator</fullName>
    </submittedName>
</protein>
<dbReference type="Proteomes" id="UP000280668">
    <property type="component" value="Unassembled WGS sequence"/>
</dbReference>
<dbReference type="PROSITE" id="PS50931">
    <property type="entry name" value="HTH_LYSR"/>
    <property type="match status" value="1"/>
</dbReference>
<dbReference type="InterPro" id="IPR005119">
    <property type="entry name" value="LysR_subst-bd"/>
</dbReference>
<dbReference type="RefSeq" id="WP_123304113.1">
    <property type="nucleotide sequence ID" value="NZ_RKHK01000001.1"/>
</dbReference>
<dbReference type="SUPFAM" id="SSF46785">
    <property type="entry name" value="Winged helix' DNA-binding domain"/>
    <property type="match status" value="1"/>
</dbReference>
<evidence type="ECO:0000256" key="1">
    <source>
        <dbReference type="ARBA" id="ARBA00009437"/>
    </source>
</evidence>
<accession>A0A3N2BEP7</accession>
<dbReference type="GO" id="GO:0005829">
    <property type="term" value="C:cytosol"/>
    <property type="evidence" value="ECO:0007669"/>
    <property type="project" value="TreeGrafter"/>
</dbReference>
<dbReference type="SUPFAM" id="SSF53850">
    <property type="entry name" value="Periplasmic binding protein-like II"/>
    <property type="match status" value="1"/>
</dbReference>
<sequence>MDIDPRRLAFLLAVSRSGGVLAAAEALAVSPSAVSQQIARLELETGVKVLDRQPAGAILTPAGRVLAETAERIENDLGDARRSLAELEGDVSGVVTVGAFQTVIRAVLVPLLAELDQTLPGIELVVHEVGSEAGLRGLRRGELDLLVTDHDVSPPDSPPAGVKDVPFLDEPWVVALPAGDAAPTVLEDFAERTWIFPEHRGATADALARLTREVPLRGKARHTYHDFDVALSMVEAGLGIALLPALAVRRILPAGVQWAALPGLGQRRLVVSHRVTRTEPRVATSAVLEQMIAVAAALGPLTPVRVTA</sequence>
<dbReference type="GO" id="GO:0003677">
    <property type="term" value="F:DNA binding"/>
    <property type="evidence" value="ECO:0007669"/>
    <property type="project" value="UniProtKB-KW"/>
</dbReference>
<dbReference type="Pfam" id="PF00126">
    <property type="entry name" value="HTH_1"/>
    <property type="match status" value="1"/>
</dbReference>
<evidence type="ECO:0000256" key="3">
    <source>
        <dbReference type="ARBA" id="ARBA00023125"/>
    </source>
</evidence>
<dbReference type="InterPro" id="IPR000847">
    <property type="entry name" value="LysR_HTH_N"/>
</dbReference>
<evidence type="ECO:0000259" key="6">
    <source>
        <dbReference type="PROSITE" id="PS50931"/>
    </source>
</evidence>
<dbReference type="InterPro" id="IPR050950">
    <property type="entry name" value="HTH-type_LysR_regulators"/>
</dbReference>
<dbReference type="Gene3D" id="1.10.10.10">
    <property type="entry name" value="Winged helix-like DNA-binding domain superfamily/Winged helix DNA-binding domain"/>
    <property type="match status" value="1"/>
</dbReference>
<evidence type="ECO:0000313" key="7">
    <source>
        <dbReference type="EMBL" id="ROR73730.1"/>
    </source>
</evidence>
<proteinExistence type="inferred from homology"/>
<dbReference type="AlphaFoldDB" id="A0A3N2BEP7"/>
<organism evidence="7 8">
    <name type="scientific">Bogoriella caseilytica</name>
    <dbReference type="NCBI Taxonomy" id="56055"/>
    <lineage>
        <taxon>Bacteria</taxon>
        <taxon>Bacillati</taxon>
        <taxon>Actinomycetota</taxon>
        <taxon>Actinomycetes</taxon>
        <taxon>Micrococcales</taxon>
        <taxon>Bogoriellaceae</taxon>
        <taxon>Bogoriella</taxon>
    </lineage>
</organism>
<feature type="chain" id="PRO_5038989035" evidence="5">
    <location>
        <begin position="23"/>
        <end position="308"/>
    </location>
</feature>
<keyword evidence="4" id="KW-0804">Transcription</keyword>
<feature type="signal peptide" evidence="5">
    <location>
        <begin position="1"/>
        <end position="22"/>
    </location>
</feature>
<evidence type="ECO:0000313" key="8">
    <source>
        <dbReference type="Proteomes" id="UP000280668"/>
    </source>
</evidence>
<keyword evidence="8" id="KW-1185">Reference proteome</keyword>